<dbReference type="EMBL" id="KI911161">
    <property type="protein sequence ID" value="ETR98649.1"/>
    <property type="molecule type" value="Genomic_DNA"/>
</dbReference>
<sequence length="140" mass="15790">MYRSRHRDPRSSATYARACGVPSAEDGHHNYRGVPVYERDGEYTTVLSSIRIMSNDQTSQANPPAILGPLRPARGFYMQDEPHQIWESIMDLQINSHEQIRVSEPIPCAYIFGQRVSCSDALRQACVTAPHKTVMLLNCV</sequence>
<protein>
    <submittedName>
        <fullName evidence="1">Uncharacterized protein</fullName>
    </submittedName>
</protein>
<evidence type="ECO:0000313" key="1">
    <source>
        <dbReference type="EMBL" id="ETR98649.1"/>
    </source>
</evidence>
<proteinExistence type="predicted"/>
<dbReference type="HOGENOM" id="CLU_1835434_0_0_1"/>
<evidence type="ECO:0000313" key="2">
    <source>
        <dbReference type="Proteomes" id="UP000024376"/>
    </source>
</evidence>
<gene>
    <name evidence="1" type="ORF">M419DRAFT_133327</name>
</gene>
<accession>A0A024RZS5</accession>
<dbReference type="KEGG" id="trr:M419DRAFT_133327"/>
<organism evidence="1 2">
    <name type="scientific">Hypocrea jecorina (strain ATCC 56765 / BCRC 32924 / NRRL 11460 / Rut C-30)</name>
    <name type="common">Trichoderma reesei</name>
    <dbReference type="NCBI Taxonomy" id="1344414"/>
    <lineage>
        <taxon>Eukaryota</taxon>
        <taxon>Fungi</taxon>
        <taxon>Dikarya</taxon>
        <taxon>Ascomycota</taxon>
        <taxon>Pezizomycotina</taxon>
        <taxon>Sordariomycetes</taxon>
        <taxon>Hypocreomycetidae</taxon>
        <taxon>Hypocreales</taxon>
        <taxon>Hypocreaceae</taxon>
        <taxon>Trichoderma</taxon>
    </lineage>
</organism>
<reference evidence="2" key="1">
    <citation type="journal article" date="2013" name="Ind. Biotechnol.">
        <title>Comparative genomics analysis of Trichoderma reesei strains.</title>
        <authorList>
            <person name="Koike H."/>
            <person name="Aerts A."/>
            <person name="LaButti K."/>
            <person name="Grigoriev I.V."/>
            <person name="Baker S.E."/>
        </authorList>
    </citation>
    <scope>NUCLEOTIDE SEQUENCE [LARGE SCALE GENOMIC DNA]</scope>
    <source>
        <strain evidence="2">ATCC 56765 / BCRC 32924 / NRRL 11460 / Rut C-30</strain>
    </source>
</reference>
<name>A0A024RZS5_HYPJR</name>
<dbReference type="AlphaFoldDB" id="A0A024RZS5"/>
<dbReference type="Proteomes" id="UP000024376">
    <property type="component" value="Unassembled WGS sequence"/>
</dbReference>